<dbReference type="InParanoid" id="A0A0V0QKN2"/>
<reference evidence="6 7" key="1">
    <citation type="journal article" date="2015" name="Sci. Rep.">
        <title>Genome of the facultative scuticociliatosis pathogen Pseudocohnilembus persalinus provides insight into its virulence through horizontal gene transfer.</title>
        <authorList>
            <person name="Xiong J."/>
            <person name="Wang G."/>
            <person name="Cheng J."/>
            <person name="Tian M."/>
            <person name="Pan X."/>
            <person name="Warren A."/>
            <person name="Jiang C."/>
            <person name="Yuan D."/>
            <person name="Miao W."/>
        </authorList>
    </citation>
    <scope>NUCLEOTIDE SEQUENCE [LARGE SCALE GENOMIC DNA]</scope>
    <source>
        <strain evidence="6">36N120E</strain>
    </source>
</reference>
<organism evidence="6 7">
    <name type="scientific">Pseudocohnilembus persalinus</name>
    <name type="common">Ciliate</name>
    <dbReference type="NCBI Taxonomy" id="266149"/>
    <lineage>
        <taxon>Eukaryota</taxon>
        <taxon>Sar</taxon>
        <taxon>Alveolata</taxon>
        <taxon>Ciliophora</taxon>
        <taxon>Intramacronucleata</taxon>
        <taxon>Oligohymenophorea</taxon>
        <taxon>Scuticociliatia</taxon>
        <taxon>Philasterida</taxon>
        <taxon>Pseudocohnilembidae</taxon>
        <taxon>Pseudocohnilembus</taxon>
    </lineage>
</organism>
<name>A0A0V0QKN2_PSEPJ</name>
<protein>
    <recommendedName>
        <fullName evidence="5">Fatty acid hydroxylase domain-containing protein</fullName>
    </recommendedName>
</protein>
<dbReference type="Proteomes" id="UP000054937">
    <property type="component" value="Unassembled WGS sequence"/>
</dbReference>
<evidence type="ECO:0000313" key="6">
    <source>
        <dbReference type="EMBL" id="KRX02835.1"/>
    </source>
</evidence>
<dbReference type="AlphaFoldDB" id="A0A0V0QKN2"/>
<comment type="subcellular location">
    <subcellularLocation>
        <location evidence="1">Membrane</location>
    </subcellularLocation>
</comment>
<evidence type="ECO:0000256" key="3">
    <source>
        <dbReference type="ARBA" id="ARBA00022989"/>
    </source>
</evidence>
<feature type="domain" description="Fatty acid hydroxylase" evidence="5">
    <location>
        <begin position="2"/>
        <end position="94"/>
    </location>
</feature>
<evidence type="ECO:0000256" key="1">
    <source>
        <dbReference type="ARBA" id="ARBA00004370"/>
    </source>
</evidence>
<dbReference type="EMBL" id="LDAU01000151">
    <property type="protein sequence ID" value="KRX02835.1"/>
    <property type="molecule type" value="Genomic_DNA"/>
</dbReference>
<dbReference type="GO" id="GO:0016491">
    <property type="term" value="F:oxidoreductase activity"/>
    <property type="evidence" value="ECO:0007669"/>
    <property type="project" value="InterPro"/>
</dbReference>
<keyword evidence="7" id="KW-1185">Reference proteome</keyword>
<dbReference type="GO" id="GO:0005506">
    <property type="term" value="F:iron ion binding"/>
    <property type="evidence" value="ECO:0007669"/>
    <property type="project" value="InterPro"/>
</dbReference>
<accession>A0A0V0QKN2</accession>
<gene>
    <name evidence="6" type="ORF">PPERSA_04038</name>
</gene>
<keyword evidence="3" id="KW-1133">Transmembrane helix</keyword>
<evidence type="ECO:0000259" key="5">
    <source>
        <dbReference type="Pfam" id="PF04116"/>
    </source>
</evidence>
<evidence type="ECO:0000256" key="2">
    <source>
        <dbReference type="ARBA" id="ARBA00022692"/>
    </source>
</evidence>
<dbReference type="PANTHER" id="PTHR11863">
    <property type="entry name" value="STEROL DESATURASE"/>
    <property type="match status" value="1"/>
</dbReference>
<comment type="caution">
    <text evidence="6">The sequence shown here is derived from an EMBL/GenBank/DDBJ whole genome shotgun (WGS) entry which is preliminary data.</text>
</comment>
<dbReference type="GO" id="GO:0008610">
    <property type="term" value="P:lipid biosynthetic process"/>
    <property type="evidence" value="ECO:0007669"/>
    <property type="project" value="InterPro"/>
</dbReference>
<proteinExistence type="predicted"/>
<sequence length="102" mass="11578">MIHKKHHEYNSPISLAAEYSNVLEYIFGNLLPAAIGLKLLQGRAHLFTSFCWVFVRMCITSEVHSGFSFPCSPLRIFPMSGGPEFHNFHHSKNEGALVKIYI</sequence>
<dbReference type="OrthoDB" id="1658724at2759"/>
<dbReference type="GO" id="GO:0016020">
    <property type="term" value="C:membrane"/>
    <property type="evidence" value="ECO:0007669"/>
    <property type="project" value="UniProtKB-SubCell"/>
</dbReference>
<evidence type="ECO:0000313" key="7">
    <source>
        <dbReference type="Proteomes" id="UP000054937"/>
    </source>
</evidence>
<keyword evidence="2" id="KW-0812">Transmembrane</keyword>
<keyword evidence="4" id="KW-0472">Membrane</keyword>
<dbReference type="InterPro" id="IPR006694">
    <property type="entry name" value="Fatty_acid_hydroxylase"/>
</dbReference>
<evidence type="ECO:0000256" key="4">
    <source>
        <dbReference type="ARBA" id="ARBA00023136"/>
    </source>
</evidence>
<dbReference type="InterPro" id="IPR050307">
    <property type="entry name" value="Sterol_Desaturase_Related"/>
</dbReference>
<dbReference type="Pfam" id="PF04116">
    <property type="entry name" value="FA_hydroxylase"/>
    <property type="match status" value="1"/>
</dbReference>